<dbReference type="PROSITE" id="PS50011">
    <property type="entry name" value="PROTEIN_KINASE_DOM"/>
    <property type="match status" value="1"/>
</dbReference>
<feature type="compositionally biased region" description="Low complexity" evidence="1">
    <location>
        <begin position="444"/>
        <end position="457"/>
    </location>
</feature>
<dbReference type="PROSITE" id="PS00108">
    <property type="entry name" value="PROTEIN_KINASE_ST"/>
    <property type="match status" value="1"/>
</dbReference>
<dbReference type="InterPro" id="IPR011993">
    <property type="entry name" value="PH-like_dom_sf"/>
</dbReference>
<gene>
    <name evidence="4" type="ORF">HJC23_003468</name>
</gene>
<evidence type="ECO:0000256" key="1">
    <source>
        <dbReference type="SAM" id="MobiDB-lite"/>
    </source>
</evidence>
<dbReference type="SMART" id="SM00220">
    <property type="entry name" value="S_TKc"/>
    <property type="match status" value="1"/>
</dbReference>
<accession>A0ABD3QRZ6</accession>
<dbReference type="Pfam" id="PF00069">
    <property type="entry name" value="Pkinase"/>
    <property type="match status" value="1"/>
</dbReference>
<reference evidence="4 5" key="1">
    <citation type="journal article" date="2020" name="G3 (Bethesda)">
        <title>Improved Reference Genome for Cyclotella cryptica CCMP332, a Model for Cell Wall Morphogenesis, Salinity Adaptation, and Lipid Production in Diatoms (Bacillariophyta).</title>
        <authorList>
            <person name="Roberts W.R."/>
            <person name="Downey K.M."/>
            <person name="Ruck E.C."/>
            <person name="Traller J.C."/>
            <person name="Alverson A.J."/>
        </authorList>
    </citation>
    <scope>NUCLEOTIDE SEQUENCE [LARGE SCALE GENOMIC DNA]</scope>
    <source>
        <strain evidence="4 5">CCMP332</strain>
    </source>
</reference>
<protein>
    <recommendedName>
        <fullName evidence="3">Protein kinase domain-containing protein</fullName>
    </recommendedName>
</protein>
<dbReference type="Proteomes" id="UP001516023">
    <property type="component" value="Unassembled WGS sequence"/>
</dbReference>
<evidence type="ECO:0000313" key="5">
    <source>
        <dbReference type="Proteomes" id="UP001516023"/>
    </source>
</evidence>
<evidence type="ECO:0000313" key="4">
    <source>
        <dbReference type="EMBL" id="KAL3803193.1"/>
    </source>
</evidence>
<comment type="caution">
    <text evidence="4">The sequence shown here is derived from an EMBL/GenBank/DDBJ whole genome shotgun (WGS) entry which is preliminary data.</text>
</comment>
<dbReference type="SUPFAM" id="SSF56112">
    <property type="entry name" value="Protein kinase-like (PK-like)"/>
    <property type="match status" value="1"/>
</dbReference>
<feature type="chain" id="PRO_5044826143" description="Protein kinase domain-containing protein" evidence="2">
    <location>
        <begin position="19"/>
        <end position="1024"/>
    </location>
</feature>
<feature type="compositionally biased region" description="Basic and acidic residues" evidence="1">
    <location>
        <begin position="238"/>
        <end position="255"/>
    </location>
</feature>
<keyword evidence="2" id="KW-0732">Signal</keyword>
<proteinExistence type="predicted"/>
<feature type="region of interest" description="Disordered" evidence="1">
    <location>
        <begin position="444"/>
        <end position="466"/>
    </location>
</feature>
<feature type="compositionally biased region" description="Polar residues" evidence="1">
    <location>
        <begin position="40"/>
        <end position="57"/>
    </location>
</feature>
<sequence>MNALFSSLLMFLDFQLMSQQHAMSGPKKWVSSKVRKAYSKSSSTENIPLGNNVNKGTPPSPPTRIPSGGGDTADITFDCGSGSTLLSRGSASNFPGVAAMGSSSSIDTVSTGMGLTPSPSTTPPKKTWERNYKSFLKKSSKVVPPHAADRHDPLVTVPLPAYRPMPRFHRTSTDNATKYLQPLLAEGEDEAPEEDLGPSLADGFESHGPLTAPPSPSSSKDPSHRGGALFKRLRSKTKSHDCLDSTLRRGVDRKSPSNTPPGSCETTPRRQAAFVTQQRGEEKAMELQEQLKAPQLDSSNSSRAHRKSESFVPTVPSDCNVETDTLDKPRHHGQTTSLGVAEKAMFSRVLSLGCNLAIREGEPVLTQTEEDELIRERKKVFTDFHNMGIDSTSAFLGGDDSSVHHRSIFLSSMAYPAGSAGGKAPIHYTPGIVGPHSMDRNKISPSTSMSTSMSSISGPAPRLTEPGEITPVRALRSFQGPEKWTKGERYAITPAVLTMLPITVLNHVMSKDEAPPKKTESSTGNKQRAFGIGSIISEDDQDRNEMTDGWFFGEHHHVVSGMLPLQRSGISNPSLPFEKVVLGKATVAKLGMRSFVAEVHGWCAGLFVLRQNLLFEYRETDSLNGLPWGYAMLQFAEVYPHKHFSNALHLEYFERPCSKSGKRSLLMRVESREERDRWVSLLHSASRMTIQDLFEVDESDDGPEFGRGRYAVVRPAKRRLHRRGLSFSEARYSHVTSHDNLRSVASGDSLSTFNKSSNNDLSGTSGEYDCALKIIDKKEFWSRVKRGQERADTLVREVAIQTTLAVQGQDAAILRLRSIFETGDHLVMELELLKGTDLFHHISSQGLLDEVEAAHVMRDLLNCLLVMDQVGIAHRDIKPANLLMCDDNETGPRIKLADFGMASFVGVDNLVRGRCGTPGFVAPEILLTKVNGGYGNKVDMFSAGVTLYVMLVGYEPFFGESDEELINANRIGKVDFPHSDWREVSVEGRDLVERMLEVDPAKRIGPSEALRHPWITRRAPPIVQ</sequence>
<feature type="region of interest" description="Disordered" evidence="1">
    <location>
        <begin position="188"/>
        <end position="335"/>
    </location>
</feature>
<dbReference type="InterPro" id="IPR000719">
    <property type="entry name" value="Prot_kinase_dom"/>
</dbReference>
<dbReference type="AlphaFoldDB" id="A0ABD3QRZ6"/>
<evidence type="ECO:0000256" key="2">
    <source>
        <dbReference type="SAM" id="SignalP"/>
    </source>
</evidence>
<feature type="region of interest" description="Disordered" evidence="1">
    <location>
        <begin position="40"/>
        <end position="71"/>
    </location>
</feature>
<name>A0ABD3QRZ6_9STRA</name>
<dbReference type="PANTHER" id="PTHR24347">
    <property type="entry name" value="SERINE/THREONINE-PROTEIN KINASE"/>
    <property type="match status" value="1"/>
</dbReference>
<dbReference type="Gene3D" id="2.30.29.30">
    <property type="entry name" value="Pleckstrin-homology domain (PH domain)/Phosphotyrosine-binding domain (PTB)"/>
    <property type="match status" value="1"/>
</dbReference>
<dbReference type="SUPFAM" id="SSF50729">
    <property type="entry name" value="PH domain-like"/>
    <property type="match status" value="1"/>
</dbReference>
<evidence type="ECO:0000259" key="3">
    <source>
        <dbReference type="PROSITE" id="PS50011"/>
    </source>
</evidence>
<dbReference type="Gene3D" id="3.30.200.20">
    <property type="entry name" value="Phosphorylase Kinase, domain 1"/>
    <property type="match status" value="1"/>
</dbReference>
<dbReference type="InterPro" id="IPR008271">
    <property type="entry name" value="Ser/Thr_kinase_AS"/>
</dbReference>
<organism evidence="4 5">
    <name type="scientific">Cyclotella cryptica</name>
    <dbReference type="NCBI Taxonomy" id="29204"/>
    <lineage>
        <taxon>Eukaryota</taxon>
        <taxon>Sar</taxon>
        <taxon>Stramenopiles</taxon>
        <taxon>Ochrophyta</taxon>
        <taxon>Bacillariophyta</taxon>
        <taxon>Coscinodiscophyceae</taxon>
        <taxon>Thalassiosirophycidae</taxon>
        <taxon>Stephanodiscales</taxon>
        <taxon>Stephanodiscaceae</taxon>
        <taxon>Cyclotella</taxon>
    </lineage>
</organism>
<feature type="signal peptide" evidence="2">
    <location>
        <begin position="1"/>
        <end position="18"/>
    </location>
</feature>
<dbReference type="InterPro" id="IPR011009">
    <property type="entry name" value="Kinase-like_dom_sf"/>
</dbReference>
<feature type="domain" description="Protein kinase" evidence="3">
    <location>
        <begin position="699"/>
        <end position="1015"/>
    </location>
</feature>
<dbReference type="EMBL" id="JABMIG020000015">
    <property type="protein sequence ID" value="KAL3803193.1"/>
    <property type="molecule type" value="Genomic_DNA"/>
</dbReference>
<keyword evidence="5" id="KW-1185">Reference proteome</keyword>
<feature type="compositionally biased region" description="Polar residues" evidence="1">
    <location>
        <begin position="256"/>
        <end position="266"/>
    </location>
</feature>
<dbReference type="Gene3D" id="1.10.510.10">
    <property type="entry name" value="Transferase(Phosphotransferase) domain 1"/>
    <property type="match status" value="1"/>
</dbReference>